<dbReference type="OrthoDB" id="9794382at2"/>
<dbReference type="Gene3D" id="3.40.50.2300">
    <property type="match status" value="1"/>
</dbReference>
<gene>
    <name evidence="4" type="ORF">SAMN06265340_11344</name>
</gene>
<organism evidence="4 5">
    <name type="scientific">Desulfurobacterium atlanticum</name>
    <dbReference type="NCBI Taxonomy" id="240169"/>
    <lineage>
        <taxon>Bacteria</taxon>
        <taxon>Pseudomonadati</taxon>
        <taxon>Aquificota</taxon>
        <taxon>Aquificia</taxon>
        <taxon>Desulfurobacteriales</taxon>
        <taxon>Desulfurobacteriaceae</taxon>
        <taxon>Desulfurobacterium</taxon>
    </lineage>
</organism>
<protein>
    <submittedName>
        <fullName evidence="4">Two-component system, chemotaxis family, response regulator CheV</fullName>
    </submittedName>
</protein>
<feature type="modified residue" description="4-aspartylphosphate" evidence="1">
    <location>
        <position position="252"/>
    </location>
</feature>
<dbReference type="InterPro" id="IPR001789">
    <property type="entry name" value="Sig_transdc_resp-reg_receiver"/>
</dbReference>
<dbReference type="EMBL" id="FZOB01000013">
    <property type="protein sequence ID" value="SNR88538.1"/>
    <property type="molecule type" value="Genomic_DNA"/>
</dbReference>
<dbReference type="RefSeq" id="WP_089323566.1">
    <property type="nucleotide sequence ID" value="NZ_FZOB01000013.1"/>
</dbReference>
<dbReference type="InterPro" id="IPR002545">
    <property type="entry name" value="CheW-lke_dom"/>
</dbReference>
<evidence type="ECO:0000313" key="5">
    <source>
        <dbReference type="Proteomes" id="UP000198405"/>
    </source>
</evidence>
<evidence type="ECO:0000259" key="3">
    <source>
        <dbReference type="PROSITE" id="PS50851"/>
    </source>
</evidence>
<dbReference type="PIRSF" id="PIRSF002867">
    <property type="entry name" value="CheV"/>
    <property type="match status" value="1"/>
</dbReference>
<dbReference type="Pfam" id="PF01584">
    <property type="entry name" value="CheW"/>
    <property type="match status" value="1"/>
</dbReference>
<dbReference type="Proteomes" id="UP000198405">
    <property type="component" value="Unassembled WGS sequence"/>
</dbReference>
<dbReference type="InterPro" id="IPR036061">
    <property type="entry name" value="CheW-like_dom_sf"/>
</dbReference>
<dbReference type="SUPFAM" id="SSF50341">
    <property type="entry name" value="CheW-like"/>
    <property type="match status" value="1"/>
</dbReference>
<evidence type="ECO:0000313" key="4">
    <source>
        <dbReference type="EMBL" id="SNR88538.1"/>
    </source>
</evidence>
<dbReference type="GO" id="GO:0006935">
    <property type="term" value="P:chemotaxis"/>
    <property type="evidence" value="ECO:0007669"/>
    <property type="project" value="InterPro"/>
</dbReference>
<dbReference type="SMART" id="SM00448">
    <property type="entry name" value="REC"/>
    <property type="match status" value="1"/>
</dbReference>
<sequence length="327" mass="37003">MPKKKELLPKILETGANELEIVDFRMYEKLDDGSVYEWALGVNVAKVKEVIFTPQRLAKTPKSIPEVLGIAKVREKNIPLISLARWMKIEPAAEEKYTIVMEFLRETVGITIHEAKRIRRLRWNEIKTPPDSMNNRFGGKIVGVIDIEDGKLLLLLDFEGILDELGMIKIIEVSEIQKRKLGITSDEHFKILILDDSSVARRIMKKILTEDGHTVVEATNGIEGLEILYEWLKEAKATGQDITDYVQLIISDIEMPGMDGLTFTKKVKENPELSKIPVIINTSLSDQANMSKSKFVGADAHLVKFDAPDLLKLVHKYAIRRNVDAST</sequence>
<evidence type="ECO:0000256" key="1">
    <source>
        <dbReference type="PROSITE-ProRule" id="PRU00169"/>
    </source>
</evidence>
<reference evidence="5" key="1">
    <citation type="submission" date="2017-06" db="EMBL/GenBank/DDBJ databases">
        <authorList>
            <person name="Varghese N."/>
            <person name="Submissions S."/>
        </authorList>
    </citation>
    <scope>NUCLEOTIDE SEQUENCE [LARGE SCALE GENOMIC DNA]</scope>
    <source>
        <strain evidence="5">DSM 15668</strain>
    </source>
</reference>
<dbReference type="PROSITE" id="PS50851">
    <property type="entry name" value="CHEW"/>
    <property type="match status" value="1"/>
</dbReference>
<dbReference type="Gene3D" id="2.40.50.180">
    <property type="entry name" value="CheA-289, Domain 4"/>
    <property type="match status" value="1"/>
</dbReference>
<evidence type="ECO:0000259" key="2">
    <source>
        <dbReference type="PROSITE" id="PS50110"/>
    </source>
</evidence>
<accession>A0A239A097</accession>
<keyword evidence="1" id="KW-0597">Phosphoprotein</keyword>
<dbReference type="Gene3D" id="2.30.30.40">
    <property type="entry name" value="SH3 Domains"/>
    <property type="match status" value="1"/>
</dbReference>
<dbReference type="InterPro" id="IPR024181">
    <property type="entry name" value="Chemotax_regulator_CheV"/>
</dbReference>
<dbReference type="SMART" id="SM00260">
    <property type="entry name" value="CheW"/>
    <property type="match status" value="1"/>
</dbReference>
<dbReference type="AlphaFoldDB" id="A0A239A097"/>
<name>A0A239A097_9BACT</name>
<dbReference type="PANTHER" id="PTHR47233">
    <property type="entry name" value="CHEMOTAXIS PROTEIN CHEV"/>
    <property type="match status" value="1"/>
</dbReference>
<keyword evidence="5" id="KW-1185">Reference proteome</keyword>
<proteinExistence type="predicted"/>
<dbReference type="GO" id="GO:0000160">
    <property type="term" value="P:phosphorelay signal transduction system"/>
    <property type="evidence" value="ECO:0007669"/>
    <property type="project" value="InterPro"/>
</dbReference>
<dbReference type="PROSITE" id="PS50110">
    <property type="entry name" value="RESPONSE_REGULATORY"/>
    <property type="match status" value="1"/>
</dbReference>
<dbReference type="PANTHER" id="PTHR47233:SF3">
    <property type="entry name" value="CHEMOTAXIS PROTEIN CHEV"/>
    <property type="match status" value="1"/>
</dbReference>
<dbReference type="SUPFAM" id="SSF52172">
    <property type="entry name" value="CheY-like"/>
    <property type="match status" value="1"/>
</dbReference>
<feature type="domain" description="Response regulatory" evidence="2">
    <location>
        <begin position="190"/>
        <end position="319"/>
    </location>
</feature>
<dbReference type="InterPro" id="IPR011006">
    <property type="entry name" value="CheY-like_superfamily"/>
</dbReference>
<feature type="domain" description="CheW-like" evidence="3">
    <location>
        <begin position="18"/>
        <end position="167"/>
    </location>
</feature>
<dbReference type="Pfam" id="PF00072">
    <property type="entry name" value="Response_reg"/>
    <property type="match status" value="1"/>
</dbReference>